<proteinExistence type="predicted"/>
<evidence type="ECO:0000313" key="2">
    <source>
        <dbReference type="Proteomes" id="UP001060215"/>
    </source>
</evidence>
<sequence>MGLFQFISKLASSSNPNSSLFFFRACLIHNLSSRPFPDYSPKKPTIRDSELTNQITTTIKQRRSEPLRRVLKPYESKFKPHNLIWVLINIKKDYKLVLDFFDWACLRKNPSIESLCIVIQIAVASRDLKTARRLIWDFLMKPNLDVSVVFAHFVERLIYVYKDWGSNPFVFDILFQVLVEFGLLDEARKLFDKMLNYGVIMSVDSCNLFLSRLPKNDVGVEMALKIFSEFPEVGVCWNTASHNIVIHSLCRLGKVKEAHQLFIQMELRGCVPDVISYSTVINGYCQAGEFQTVLKLVEEMQTKGLKPNPNTFNSIIILLCKSGKVVDAEMVLREMLRQGVLPDNVVYTTLIGGFCKAGSVSAAYNLLEEMQNSKIIPDFVTYTAIISARNMKEAWFLHREMAEKGYRLTVSSYNALIKGFFKRKKFLEARKLFEEMRREGLVADRELYNIFVDMNYSEGNMDITLELCDEAIEKCLIDKSNKGNT</sequence>
<comment type="caution">
    <text evidence="1">The sequence shown here is derived from an EMBL/GenBank/DDBJ whole genome shotgun (WGS) entry which is preliminary data.</text>
</comment>
<accession>A0ACC0FPS5</accession>
<evidence type="ECO:0000313" key="1">
    <source>
        <dbReference type="EMBL" id="KAI7990539.1"/>
    </source>
</evidence>
<reference evidence="1 2" key="1">
    <citation type="journal article" date="2022" name="Plant J.">
        <title>Chromosome-level genome of Camellia lanceoleosa provides a valuable resource for understanding genome evolution and self-incompatibility.</title>
        <authorList>
            <person name="Gong W."/>
            <person name="Xiao S."/>
            <person name="Wang L."/>
            <person name="Liao Z."/>
            <person name="Chang Y."/>
            <person name="Mo W."/>
            <person name="Hu G."/>
            <person name="Li W."/>
            <person name="Zhao G."/>
            <person name="Zhu H."/>
            <person name="Hu X."/>
            <person name="Ji K."/>
            <person name="Xiang X."/>
            <person name="Song Q."/>
            <person name="Yuan D."/>
            <person name="Jin S."/>
            <person name="Zhang L."/>
        </authorList>
    </citation>
    <scope>NUCLEOTIDE SEQUENCE [LARGE SCALE GENOMIC DNA]</scope>
    <source>
        <strain evidence="1">SQ_2022a</strain>
    </source>
</reference>
<dbReference type="Proteomes" id="UP001060215">
    <property type="component" value="Chromosome 13"/>
</dbReference>
<organism evidence="1 2">
    <name type="scientific">Camellia lanceoleosa</name>
    <dbReference type="NCBI Taxonomy" id="1840588"/>
    <lineage>
        <taxon>Eukaryota</taxon>
        <taxon>Viridiplantae</taxon>
        <taxon>Streptophyta</taxon>
        <taxon>Embryophyta</taxon>
        <taxon>Tracheophyta</taxon>
        <taxon>Spermatophyta</taxon>
        <taxon>Magnoliopsida</taxon>
        <taxon>eudicotyledons</taxon>
        <taxon>Gunneridae</taxon>
        <taxon>Pentapetalae</taxon>
        <taxon>asterids</taxon>
        <taxon>Ericales</taxon>
        <taxon>Theaceae</taxon>
        <taxon>Camellia</taxon>
    </lineage>
</organism>
<name>A0ACC0FPS5_9ERIC</name>
<gene>
    <name evidence="1" type="ORF">LOK49_LG12G00742</name>
</gene>
<dbReference type="EMBL" id="CM045770">
    <property type="protein sequence ID" value="KAI7990539.1"/>
    <property type="molecule type" value="Genomic_DNA"/>
</dbReference>
<keyword evidence="2" id="KW-1185">Reference proteome</keyword>
<protein>
    <submittedName>
        <fullName evidence="1">Pentatricopeptide repeat-containing protein</fullName>
    </submittedName>
</protein>